<accession>A0ABP8G2G1</accession>
<dbReference type="PROSITE" id="PS51191">
    <property type="entry name" value="FEMABX"/>
    <property type="match status" value="1"/>
</dbReference>
<organism evidence="7 8">
    <name type="scientific">Streptomyces venetus</name>
    <dbReference type="NCBI Taxonomy" id="1701086"/>
    <lineage>
        <taxon>Bacteria</taxon>
        <taxon>Bacillati</taxon>
        <taxon>Actinomycetota</taxon>
        <taxon>Actinomycetes</taxon>
        <taxon>Kitasatosporales</taxon>
        <taxon>Streptomycetaceae</taxon>
        <taxon>Streptomyces</taxon>
    </lineage>
</organism>
<dbReference type="InterPro" id="IPR016181">
    <property type="entry name" value="Acyl_CoA_acyltransferase"/>
</dbReference>
<reference evidence="8" key="1">
    <citation type="journal article" date="2019" name="Int. J. Syst. Evol. Microbiol.">
        <title>The Global Catalogue of Microorganisms (GCM) 10K type strain sequencing project: providing services to taxonomists for standard genome sequencing and annotation.</title>
        <authorList>
            <consortium name="The Broad Institute Genomics Platform"/>
            <consortium name="The Broad Institute Genome Sequencing Center for Infectious Disease"/>
            <person name="Wu L."/>
            <person name="Ma J."/>
        </authorList>
    </citation>
    <scope>NUCLEOTIDE SEQUENCE [LARGE SCALE GENOMIC DNA]</scope>
    <source>
        <strain evidence="8">JCM 31290</strain>
    </source>
</reference>
<evidence type="ECO:0000256" key="2">
    <source>
        <dbReference type="ARBA" id="ARBA00022679"/>
    </source>
</evidence>
<gene>
    <name evidence="7" type="primary">femY</name>
    <name evidence="7" type="ORF">GCM10023086_37890</name>
</gene>
<evidence type="ECO:0000313" key="7">
    <source>
        <dbReference type="EMBL" id="GAA4315869.1"/>
    </source>
</evidence>
<evidence type="ECO:0000256" key="1">
    <source>
        <dbReference type="ARBA" id="ARBA00009943"/>
    </source>
</evidence>
<dbReference type="PANTHER" id="PTHR36174">
    <property type="entry name" value="LIPID II:GLYCINE GLYCYLTRANSFERASE"/>
    <property type="match status" value="1"/>
</dbReference>
<dbReference type="Pfam" id="PF02388">
    <property type="entry name" value="FemAB"/>
    <property type="match status" value="2"/>
</dbReference>
<dbReference type="EMBL" id="BAABET010000005">
    <property type="protein sequence ID" value="GAA4315869.1"/>
    <property type="molecule type" value="Genomic_DNA"/>
</dbReference>
<evidence type="ECO:0000256" key="4">
    <source>
        <dbReference type="ARBA" id="ARBA00022984"/>
    </source>
</evidence>
<dbReference type="PANTHER" id="PTHR36174:SF1">
    <property type="entry name" value="LIPID II:GLYCINE GLYCYLTRANSFERASE"/>
    <property type="match status" value="1"/>
</dbReference>
<protein>
    <submittedName>
        <fullName evidence="7">Peptidoglycan bridge formation glycyltransferase FemY</fullName>
    </submittedName>
</protein>
<keyword evidence="6" id="KW-0961">Cell wall biogenesis/degradation</keyword>
<keyword evidence="3" id="KW-0133">Cell shape</keyword>
<dbReference type="InterPro" id="IPR050644">
    <property type="entry name" value="PG_Glycine_Bridge_Synth"/>
</dbReference>
<keyword evidence="8" id="KW-1185">Reference proteome</keyword>
<comment type="similarity">
    <text evidence="1">Belongs to the FemABX family.</text>
</comment>
<sequence>MSPMPPMPPMNVRVQPIPRDEHLAFVNARPSASHTQVPSWGEVKPDWRAESLGWFDESGQLVGAGLALLRPLPGPSLPGLRRYLAYLPEGPLIDWHSPGLDLLLRPMLEHLRRRGVFAVRTGPPVVARRWDAEAVKAGIADPSARRLSDVRPTACEPGADQVADALRRMGWRRAEPGGEDGFAAGQPRYVFQVPFAGRSLDDIRGGLNQQWRRNIGKAEKAGVKVVRGDYEDLPAFHELYTETAERDRFLPRPLPYFQRMWHALTAEHPDRMRLYLASHDGEVLAAATMLTVGDHVWYSYGASTGRRREVQASSAVQWRMMSDAHELGAAVYDLRGITDTLEESSHLLGLLRFKVGTGGEAVEYLGEWDFPLNRLLYKALNLYLARR</sequence>
<evidence type="ECO:0000256" key="5">
    <source>
        <dbReference type="ARBA" id="ARBA00023315"/>
    </source>
</evidence>
<keyword evidence="2" id="KW-0808">Transferase</keyword>
<dbReference type="Gene3D" id="3.40.630.30">
    <property type="match status" value="2"/>
</dbReference>
<proteinExistence type="inferred from homology"/>
<evidence type="ECO:0000256" key="3">
    <source>
        <dbReference type="ARBA" id="ARBA00022960"/>
    </source>
</evidence>
<name>A0ABP8G2G1_9ACTN</name>
<dbReference type="SUPFAM" id="SSF55729">
    <property type="entry name" value="Acyl-CoA N-acyltransferases (Nat)"/>
    <property type="match status" value="2"/>
</dbReference>
<evidence type="ECO:0000313" key="8">
    <source>
        <dbReference type="Proteomes" id="UP001501115"/>
    </source>
</evidence>
<keyword evidence="5" id="KW-0012">Acyltransferase</keyword>
<dbReference type="InterPro" id="IPR003447">
    <property type="entry name" value="FEMABX"/>
</dbReference>
<comment type="caution">
    <text evidence="7">The sequence shown here is derived from an EMBL/GenBank/DDBJ whole genome shotgun (WGS) entry which is preliminary data.</text>
</comment>
<dbReference type="Proteomes" id="UP001501115">
    <property type="component" value="Unassembled WGS sequence"/>
</dbReference>
<evidence type="ECO:0000256" key="6">
    <source>
        <dbReference type="ARBA" id="ARBA00023316"/>
    </source>
</evidence>
<keyword evidence="4" id="KW-0573">Peptidoglycan synthesis</keyword>